<organism evidence="2 3">
    <name type="scientific">Shewanella gaetbuli</name>
    <dbReference type="NCBI Taxonomy" id="220752"/>
    <lineage>
        <taxon>Bacteria</taxon>
        <taxon>Pseudomonadati</taxon>
        <taxon>Pseudomonadota</taxon>
        <taxon>Gammaproteobacteria</taxon>
        <taxon>Alteromonadales</taxon>
        <taxon>Shewanellaceae</taxon>
        <taxon>Shewanella</taxon>
    </lineage>
</organism>
<dbReference type="RefSeq" id="WP_248994011.1">
    <property type="nucleotide sequence ID" value="NZ_JAKIKP010000001.1"/>
</dbReference>
<gene>
    <name evidence="2" type="ORF">L2672_01230</name>
</gene>
<name>A0A9X1ZFB4_9GAMM</name>
<keyword evidence="1" id="KW-1133">Transmembrane helix</keyword>
<comment type="caution">
    <text evidence="2">The sequence shown here is derived from an EMBL/GenBank/DDBJ whole genome shotgun (WGS) entry which is preliminary data.</text>
</comment>
<keyword evidence="1" id="KW-0472">Membrane</keyword>
<protein>
    <submittedName>
        <fullName evidence="2">Uncharacterized protein</fullName>
    </submittedName>
</protein>
<dbReference type="EMBL" id="JAKIKP010000001">
    <property type="protein sequence ID" value="MCL1141324.1"/>
    <property type="molecule type" value="Genomic_DNA"/>
</dbReference>
<proteinExistence type="predicted"/>
<keyword evidence="1" id="KW-0812">Transmembrane</keyword>
<dbReference type="AlphaFoldDB" id="A0A9X1ZFB4"/>
<sequence>MESSDWIALLAVSIALCSAWFAYKTWTESKRANIINEIAIHQKDYDHFVERYRDEFTKYDNNKNLGDSFAEACRKAAADYQLSYRHAESKLKVLRAKL</sequence>
<evidence type="ECO:0000256" key="1">
    <source>
        <dbReference type="SAM" id="Phobius"/>
    </source>
</evidence>
<reference evidence="2" key="1">
    <citation type="submission" date="2022-01" db="EMBL/GenBank/DDBJ databases">
        <title>Whole genome-based taxonomy of the Shewanellaceae.</title>
        <authorList>
            <person name="Martin-Rodriguez A.J."/>
        </authorList>
    </citation>
    <scope>NUCLEOTIDE SEQUENCE</scope>
    <source>
        <strain evidence="2">DSM 16422</strain>
    </source>
</reference>
<feature type="transmembrane region" description="Helical" evidence="1">
    <location>
        <begin position="6"/>
        <end position="23"/>
    </location>
</feature>
<dbReference type="Proteomes" id="UP001139333">
    <property type="component" value="Unassembled WGS sequence"/>
</dbReference>
<evidence type="ECO:0000313" key="2">
    <source>
        <dbReference type="EMBL" id="MCL1141324.1"/>
    </source>
</evidence>
<keyword evidence="3" id="KW-1185">Reference proteome</keyword>
<evidence type="ECO:0000313" key="3">
    <source>
        <dbReference type="Proteomes" id="UP001139333"/>
    </source>
</evidence>
<accession>A0A9X1ZFB4</accession>